<name>X1MJH8_9ZZZZ</name>
<reference evidence="1" key="1">
    <citation type="journal article" date="2014" name="Front. Microbiol.">
        <title>High frequency of phylogenetically diverse reductive dehalogenase-homologous genes in deep subseafloor sedimentary metagenomes.</title>
        <authorList>
            <person name="Kawai M."/>
            <person name="Futagami T."/>
            <person name="Toyoda A."/>
            <person name="Takaki Y."/>
            <person name="Nishi S."/>
            <person name="Hori S."/>
            <person name="Arai W."/>
            <person name="Tsubouchi T."/>
            <person name="Morono Y."/>
            <person name="Uchiyama I."/>
            <person name="Ito T."/>
            <person name="Fujiyama A."/>
            <person name="Inagaki F."/>
            <person name="Takami H."/>
        </authorList>
    </citation>
    <scope>NUCLEOTIDE SEQUENCE</scope>
    <source>
        <strain evidence="1">Expedition CK06-06</strain>
    </source>
</reference>
<evidence type="ECO:0000313" key="1">
    <source>
        <dbReference type="EMBL" id="GAI14870.1"/>
    </source>
</evidence>
<dbReference type="SUPFAM" id="SSF110296">
    <property type="entry name" value="Oligoxyloglucan reducing end-specific cellobiohydrolase"/>
    <property type="match status" value="1"/>
</dbReference>
<feature type="non-terminal residue" evidence="1">
    <location>
        <position position="71"/>
    </location>
</feature>
<comment type="caution">
    <text evidence="1">The sequence shown here is derived from an EMBL/GenBank/DDBJ whole genome shotgun (WGS) entry which is preliminary data.</text>
</comment>
<gene>
    <name evidence="1" type="ORF">S06H3_18418</name>
</gene>
<organism evidence="1">
    <name type="scientific">marine sediment metagenome</name>
    <dbReference type="NCBI Taxonomy" id="412755"/>
    <lineage>
        <taxon>unclassified sequences</taxon>
        <taxon>metagenomes</taxon>
        <taxon>ecological metagenomes</taxon>
    </lineage>
</organism>
<evidence type="ECO:0008006" key="2">
    <source>
        <dbReference type="Google" id="ProtNLM"/>
    </source>
</evidence>
<accession>X1MJH8</accession>
<dbReference type="AlphaFoldDB" id="X1MJH8"/>
<proteinExistence type="predicted"/>
<sequence length="71" mass="7665">MTVYEPTFIGTTIVSTSQDNLLVGSQDGYVAYSTDGNSSWTDIDEVLQNGAGRVQVIADENFATNRIIYAA</sequence>
<protein>
    <recommendedName>
        <fullName evidence="2">Photosynthesis system II assembly factor Ycf48/Hcf136-like domain-containing protein</fullName>
    </recommendedName>
</protein>
<dbReference type="EMBL" id="BARV01009314">
    <property type="protein sequence ID" value="GAI14870.1"/>
    <property type="molecule type" value="Genomic_DNA"/>
</dbReference>